<proteinExistence type="predicted"/>
<evidence type="ECO:0000313" key="1">
    <source>
        <dbReference type="EMBL" id="MDR7193362.1"/>
    </source>
</evidence>
<dbReference type="Proteomes" id="UP001256588">
    <property type="component" value="Unassembled WGS sequence"/>
</dbReference>
<sequence length="216" mass="23492">MSIKQVQQMLVDAGFSPGAVDGLWGSATRNATPSPAPPVESPAALIDRTVLTPAFEALPERLDTPAARVILLAICGQEADFHHRWQVFDRTRPLAMGAARGLWQFERGGGVRGVLTHPASRTLAAEVCRRMAVAPTVDAVYSALHANDWLAACFARLLLLTNPHALPAVGDVEGAFQLYLREWRPGAWTNGNTAQRETLRRKWTGYYAQARAALGL</sequence>
<name>A0ABU1XX71_9GAMM</name>
<dbReference type="EMBL" id="JAVDWO010000007">
    <property type="protein sequence ID" value="MDR7193362.1"/>
    <property type="molecule type" value="Genomic_DNA"/>
</dbReference>
<evidence type="ECO:0008006" key="3">
    <source>
        <dbReference type="Google" id="ProtNLM"/>
    </source>
</evidence>
<organism evidence="1 2">
    <name type="scientific">Luteimonas terrae</name>
    <dbReference type="NCBI Taxonomy" id="1530191"/>
    <lineage>
        <taxon>Bacteria</taxon>
        <taxon>Pseudomonadati</taxon>
        <taxon>Pseudomonadota</taxon>
        <taxon>Gammaproteobacteria</taxon>
        <taxon>Lysobacterales</taxon>
        <taxon>Lysobacteraceae</taxon>
        <taxon>Luteimonas</taxon>
    </lineage>
</organism>
<dbReference type="RefSeq" id="WP_310235479.1">
    <property type="nucleotide sequence ID" value="NZ_JAVDWO010000007.1"/>
</dbReference>
<evidence type="ECO:0000313" key="2">
    <source>
        <dbReference type="Proteomes" id="UP001256588"/>
    </source>
</evidence>
<accession>A0ABU1XX71</accession>
<gene>
    <name evidence="1" type="ORF">J2W68_002096</name>
</gene>
<reference evidence="1 2" key="1">
    <citation type="submission" date="2023-07" db="EMBL/GenBank/DDBJ databases">
        <title>Sorghum-associated microbial communities from plants grown in Nebraska, USA.</title>
        <authorList>
            <person name="Schachtman D."/>
        </authorList>
    </citation>
    <scope>NUCLEOTIDE SEQUENCE [LARGE SCALE GENOMIC DNA]</scope>
    <source>
        <strain evidence="1 2">4099</strain>
    </source>
</reference>
<dbReference type="Gene3D" id="1.10.101.10">
    <property type="entry name" value="PGBD-like superfamily/PGBD"/>
    <property type="match status" value="1"/>
</dbReference>
<dbReference type="InterPro" id="IPR036366">
    <property type="entry name" value="PGBDSf"/>
</dbReference>
<keyword evidence="2" id="KW-1185">Reference proteome</keyword>
<comment type="caution">
    <text evidence="1">The sequence shown here is derived from an EMBL/GenBank/DDBJ whole genome shotgun (WGS) entry which is preliminary data.</text>
</comment>
<protein>
    <recommendedName>
        <fullName evidence="3">Peptidoglycan-binding protein</fullName>
    </recommendedName>
</protein>